<dbReference type="Proteomes" id="UP000292957">
    <property type="component" value="Unassembled WGS sequence"/>
</dbReference>
<dbReference type="GO" id="GO:0004672">
    <property type="term" value="F:protein kinase activity"/>
    <property type="evidence" value="ECO:0007669"/>
    <property type="project" value="InterPro"/>
</dbReference>
<dbReference type="Gene3D" id="1.10.510.10">
    <property type="entry name" value="Transferase(Phosphotransferase) domain 1"/>
    <property type="match status" value="1"/>
</dbReference>
<accession>A0A4Q9MGV3</accession>
<dbReference type="InterPro" id="IPR040976">
    <property type="entry name" value="Pkinase_fungal"/>
</dbReference>
<dbReference type="InterPro" id="IPR000719">
    <property type="entry name" value="Prot_kinase_dom"/>
</dbReference>
<feature type="compositionally biased region" description="Polar residues" evidence="1">
    <location>
        <begin position="845"/>
        <end position="854"/>
    </location>
</feature>
<dbReference type="PANTHER" id="PTHR38248">
    <property type="entry name" value="FUNK1 6"/>
    <property type="match status" value="1"/>
</dbReference>
<reference evidence="3" key="1">
    <citation type="submission" date="2019-01" db="EMBL/GenBank/DDBJ databases">
        <title>Draft genome sequences of three monokaryotic isolates of the white-rot basidiomycete fungus Dichomitus squalens.</title>
        <authorList>
            <consortium name="DOE Joint Genome Institute"/>
            <person name="Lopez S.C."/>
            <person name="Andreopoulos B."/>
            <person name="Pangilinan J."/>
            <person name="Lipzen A."/>
            <person name="Riley R."/>
            <person name="Ahrendt S."/>
            <person name="Ng V."/>
            <person name="Barry K."/>
            <person name="Daum C."/>
            <person name="Grigoriev I.V."/>
            <person name="Hilden K.S."/>
            <person name="Makela M.R."/>
            <person name="de Vries R.P."/>
        </authorList>
    </citation>
    <scope>NUCLEOTIDE SEQUENCE [LARGE SCALE GENOMIC DNA]</scope>
    <source>
        <strain evidence="3">OM18370.1</strain>
    </source>
</reference>
<proteinExistence type="predicted"/>
<dbReference type="PANTHER" id="PTHR38248:SF2">
    <property type="entry name" value="FUNK1 11"/>
    <property type="match status" value="1"/>
</dbReference>
<name>A0A4Q9MGV3_9APHY</name>
<organism evidence="3">
    <name type="scientific">Dichomitus squalens</name>
    <dbReference type="NCBI Taxonomy" id="114155"/>
    <lineage>
        <taxon>Eukaryota</taxon>
        <taxon>Fungi</taxon>
        <taxon>Dikarya</taxon>
        <taxon>Basidiomycota</taxon>
        <taxon>Agaricomycotina</taxon>
        <taxon>Agaricomycetes</taxon>
        <taxon>Polyporales</taxon>
        <taxon>Polyporaceae</taxon>
        <taxon>Dichomitus</taxon>
    </lineage>
</organism>
<dbReference type="Pfam" id="PF17667">
    <property type="entry name" value="Pkinase_fungal"/>
    <property type="match status" value="2"/>
</dbReference>
<evidence type="ECO:0000313" key="3">
    <source>
        <dbReference type="EMBL" id="TBU26684.1"/>
    </source>
</evidence>
<evidence type="ECO:0000259" key="2">
    <source>
        <dbReference type="PROSITE" id="PS50011"/>
    </source>
</evidence>
<dbReference type="GO" id="GO:0005524">
    <property type="term" value="F:ATP binding"/>
    <property type="evidence" value="ECO:0007669"/>
    <property type="project" value="InterPro"/>
</dbReference>
<feature type="region of interest" description="Disordered" evidence="1">
    <location>
        <begin position="407"/>
        <end position="449"/>
    </location>
</feature>
<gene>
    <name evidence="3" type="ORF">BD311DRAFT_422694</name>
</gene>
<feature type="domain" description="Protein kinase" evidence="2">
    <location>
        <begin position="498"/>
        <end position="878"/>
    </location>
</feature>
<evidence type="ECO:0000256" key="1">
    <source>
        <dbReference type="SAM" id="MobiDB-lite"/>
    </source>
</evidence>
<sequence>SATTSVVRHTITKFQFLAKSSEVILRPKFRLQPSPYKNARILTRTLVFPSSFKYKPHSSPVQFAQDKHHDWNREPGIVQLPNAPFDRLAMVRDLHGKVVWLSLKDFVDKLLPIPRRLLFNKFPPEQMSKINAALKGVLQNYKQNAQENKRLPEDQLAIDFTEVINRDVLAHSAGDISNMHQPPATVPIIPADSSTHLASDADEAFDSTTRSSHPISHTDTLKTVPNYVVRLSPHKWDLHDSARNKSDAALFKKDVELEEGRPNWQHQRAFFEFKQEDTKNDPFEDAQKRDVEVLAEKREEVRGQLISYADRVFLYQHRTAAFSLFVIGKDFRVMRWDRSGVFVSEKVDYLLRTDALVEVLLALIVMDDEAQGFDTSATLLQKDSDDYRLMDTLADVKNSFHLPVVSSEEGTPLPENLASVVSQPQPTNTKTMANGPSPGLAAQGEDSDSEETVNLKIPDGDSFVFDYVLDYFRKSVTDWPRYNLTINDEEFLVCEPLYHTRGLIGRGTRGYVAYRKRTGTFVFLKDAWRPFYENVVSEGEILGKLNKDGVCNIPTLLTARLFDHETRVSRYCYKEDLRTNEERKMQAHEGVTDEPHGVKRTQSGMQEELKSYVRHYGHHRLALKEVCLPITAFRSSRQLVSVVGDAVEAHYEATSKSMTIHRDISSGNILILPKFVVSDDGDGNITIRICWRGILADWELSKPLQDVGARQPERTGTWRYMSVASLLDAYHIVGTADEIESFFNVLLHNALRYCSHNMELWVPAFIDRYFVQFEWGPDGTMKCPETKVNVITRLGAVEYGDVDFLEFGVDGQPNKALNTLFTVLLGWFKARYEVAKYQHLLSSQKTSTSRTDTGSELEPPPARRQRVDSSVSKAGPPVPQKALILPTSARALLSPSDETYEKAANLEDHDAVRNLFWTVLHSGVEACEWPQDEVLQDHLNVLRPLEPVTEETTNGSTSKHSAKSVPHFQPVYYKMSAKRAATASGRVPSRPSRRK</sequence>
<dbReference type="EMBL" id="ML143442">
    <property type="protein sequence ID" value="TBU26684.1"/>
    <property type="molecule type" value="Genomic_DNA"/>
</dbReference>
<dbReference type="PROSITE" id="PS50011">
    <property type="entry name" value="PROTEIN_KINASE_DOM"/>
    <property type="match status" value="1"/>
</dbReference>
<dbReference type="SUPFAM" id="SSF56112">
    <property type="entry name" value="Protein kinase-like (PK-like)"/>
    <property type="match status" value="1"/>
</dbReference>
<dbReference type="AlphaFoldDB" id="A0A4Q9MGV3"/>
<dbReference type="OrthoDB" id="2757515at2759"/>
<feature type="non-terminal residue" evidence="3">
    <location>
        <position position="1"/>
    </location>
</feature>
<protein>
    <recommendedName>
        <fullName evidence="2">Protein kinase domain-containing protein</fullName>
    </recommendedName>
</protein>
<feature type="region of interest" description="Disordered" evidence="1">
    <location>
        <begin position="845"/>
        <end position="880"/>
    </location>
</feature>
<dbReference type="InterPro" id="IPR011009">
    <property type="entry name" value="Kinase-like_dom_sf"/>
</dbReference>
<feature type="compositionally biased region" description="Polar residues" evidence="1">
    <location>
        <begin position="419"/>
        <end position="434"/>
    </location>
</feature>